<protein>
    <recommendedName>
        <fullName evidence="9">Flagellar M-ring protein</fullName>
    </recommendedName>
</protein>
<dbReference type="InterPro" id="IPR045851">
    <property type="entry name" value="AMP-bd_C_sf"/>
</dbReference>
<evidence type="ECO:0000259" key="12">
    <source>
        <dbReference type="Pfam" id="PF01514"/>
    </source>
</evidence>
<keyword evidence="15" id="KW-1185">Reference proteome</keyword>
<dbReference type="PANTHER" id="PTHR30046:SF0">
    <property type="entry name" value="FLAGELLAR M-RING PROTEIN"/>
    <property type="match status" value="1"/>
</dbReference>
<feature type="transmembrane region" description="Helical" evidence="11">
    <location>
        <begin position="434"/>
        <end position="453"/>
    </location>
</feature>
<comment type="subcellular location">
    <subcellularLocation>
        <location evidence="1 9">Bacterial flagellum basal body</location>
    </subcellularLocation>
    <subcellularLocation>
        <location evidence="2">Cell membrane</location>
        <topology evidence="2">Multi-pass membrane protein</topology>
    </subcellularLocation>
</comment>
<comment type="function">
    <text evidence="9">The M ring may be actively involved in energy transduction.</text>
</comment>
<evidence type="ECO:0000256" key="4">
    <source>
        <dbReference type="ARBA" id="ARBA00022475"/>
    </source>
</evidence>
<organism evidence="14 15">
    <name type="scientific">Nocardioides hankookensis</name>
    <dbReference type="NCBI Taxonomy" id="443157"/>
    <lineage>
        <taxon>Bacteria</taxon>
        <taxon>Bacillati</taxon>
        <taxon>Actinomycetota</taxon>
        <taxon>Actinomycetes</taxon>
        <taxon>Propionibacteriales</taxon>
        <taxon>Nocardioidaceae</taxon>
        <taxon>Nocardioides</taxon>
    </lineage>
</organism>
<evidence type="ECO:0000256" key="6">
    <source>
        <dbReference type="ARBA" id="ARBA00022989"/>
    </source>
</evidence>
<feature type="compositionally biased region" description="Basic and acidic residues" evidence="10">
    <location>
        <begin position="339"/>
        <end position="355"/>
    </location>
</feature>
<keyword evidence="6 11" id="KW-1133">Transmembrane helix</keyword>
<dbReference type="InterPro" id="IPR000067">
    <property type="entry name" value="FlgMring_FliF"/>
</dbReference>
<evidence type="ECO:0000256" key="9">
    <source>
        <dbReference type="PIRNR" id="PIRNR004862"/>
    </source>
</evidence>
<dbReference type="EMBL" id="JBHSRJ010000002">
    <property type="protein sequence ID" value="MFC6042420.1"/>
    <property type="molecule type" value="Genomic_DNA"/>
</dbReference>
<dbReference type="Proteomes" id="UP001596135">
    <property type="component" value="Unassembled WGS sequence"/>
</dbReference>
<feature type="region of interest" description="Disordered" evidence="10">
    <location>
        <begin position="281"/>
        <end position="358"/>
    </location>
</feature>
<dbReference type="Gene3D" id="3.30.300.30">
    <property type="match status" value="1"/>
</dbReference>
<evidence type="ECO:0000256" key="1">
    <source>
        <dbReference type="ARBA" id="ARBA00004117"/>
    </source>
</evidence>
<proteinExistence type="inferred from homology"/>
<feature type="domain" description="Flagellar M-ring C-terminal" evidence="13">
    <location>
        <begin position="253"/>
        <end position="407"/>
    </location>
</feature>
<feature type="domain" description="Flagellar M-ring N-terminal" evidence="12">
    <location>
        <begin position="46"/>
        <end position="221"/>
    </location>
</feature>
<dbReference type="PIRSF" id="PIRSF004862">
    <property type="entry name" value="FliF"/>
    <property type="match status" value="1"/>
</dbReference>
<dbReference type="NCBIfam" id="TIGR00206">
    <property type="entry name" value="fliF"/>
    <property type="match status" value="1"/>
</dbReference>
<keyword evidence="4" id="KW-1003">Cell membrane</keyword>
<sequence length="534" mass="55801">MKQNLSRTLTRLRTTFMSLTLGQRLVAVVGTGALLLAAFMVFRWVSTPNYAPLYSNLAAEDASSVVDELTAEGVPYELADGGSTIMVPRDKVYSTRITLSGQGLPANSSDGGYSILDGQDMTTSDFQEQTDFKRAMEGELTKTIEAVDGVNTAVVHLAIPEKKVFSDEQDPTTASVLLDTSAGTTMDAEKVQAIVNLVASSIDGLDPANVTVADSSGKVLSTMGAAGGVGAGTQSQAVTDFQNRKTAQIQAMLDRVLGPGNSTVQVSADLDFDRAIQESTTYSANKKVPPLSESTSKESYTGDGTAGGSTGVVGPDGQMDSTGTVSGTGSNGSSYVKESATKDNAVETTKEHREAAPGSVRSLHIGVVVDPTANPGVDAVGLKQLISATVGIDPSRGDTVDVSSIAFDRTADTAAAAELAAANKAKADAQRWSMIRNGGIAVAVLAMLLLAWLRARRGKKAREERTEYLVEQLRLDAANRAAAAAALEPAPAVAALETAEQAANDELKREVAALAERQPDEIATLLRGWLVERS</sequence>
<dbReference type="PANTHER" id="PTHR30046">
    <property type="entry name" value="FLAGELLAR M-RING PROTEIN"/>
    <property type="match status" value="1"/>
</dbReference>
<evidence type="ECO:0000256" key="7">
    <source>
        <dbReference type="ARBA" id="ARBA00023136"/>
    </source>
</evidence>
<reference evidence="15" key="1">
    <citation type="journal article" date="2019" name="Int. J. Syst. Evol. Microbiol.">
        <title>The Global Catalogue of Microorganisms (GCM) 10K type strain sequencing project: providing services to taxonomists for standard genome sequencing and annotation.</title>
        <authorList>
            <consortium name="The Broad Institute Genomics Platform"/>
            <consortium name="The Broad Institute Genome Sequencing Center for Infectious Disease"/>
            <person name="Wu L."/>
            <person name="Ma J."/>
        </authorList>
    </citation>
    <scope>NUCLEOTIDE SEQUENCE [LARGE SCALE GENOMIC DNA]</scope>
    <source>
        <strain evidence="15">CCUG 54522</strain>
    </source>
</reference>
<dbReference type="Pfam" id="PF01514">
    <property type="entry name" value="YscJ_FliF"/>
    <property type="match status" value="1"/>
</dbReference>
<accession>A0ABW1LFZ6</accession>
<evidence type="ECO:0000256" key="8">
    <source>
        <dbReference type="ARBA" id="ARBA00023143"/>
    </source>
</evidence>
<name>A0ABW1LFZ6_9ACTN</name>
<evidence type="ECO:0000256" key="10">
    <source>
        <dbReference type="SAM" id="MobiDB-lite"/>
    </source>
</evidence>
<keyword evidence="8 9" id="KW-0975">Bacterial flagellum</keyword>
<comment type="caution">
    <text evidence="14">The sequence shown here is derived from an EMBL/GenBank/DDBJ whole genome shotgun (WGS) entry which is preliminary data.</text>
</comment>
<dbReference type="InterPro" id="IPR006182">
    <property type="entry name" value="FliF_N_dom"/>
</dbReference>
<evidence type="ECO:0000313" key="14">
    <source>
        <dbReference type="EMBL" id="MFC6042420.1"/>
    </source>
</evidence>
<comment type="similarity">
    <text evidence="3 9">Belongs to the FliF family.</text>
</comment>
<keyword evidence="14" id="KW-0966">Cell projection</keyword>
<dbReference type="RefSeq" id="WP_379151094.1">
    <property type="nucleotide sequence ID" value="NZ_JBHSRJ010000002.1"/>
</dbReference>
<feature type="compositionally biased region" description="Low complexity" evidence="10">
    <location>
        <begin position="321"/>
        <end position="334"/>
    </location>
</feature>
<dbReference type="PRINTS" id="PR01009">
    <property type="entry name" value="FLGMRINGFLIF"/>
</dbReference>
<keyword evidence="7 11" id="KW-0472">Membrane</keyword>
<evidence type="ECO:0000313" key="15">
    <source>
        <dbReference type="Proteomes" id="UP001596135"/>
    </source>
</evidence>
<keyword evidence="14" id="KW-0282">Flagellum</keyword>
<gene>
    <name evidence="14" type="primary">fliF</name>
    <name evidence="14" type="ORF">ACFPYL_05025</name>
</gene>
<dbReference type="InterPro" id="IPR013556">
    <property type="entry name" value="Flag_M-ring_C"/>
</dbReference>
<evidence type="ECO:0000256" key="5">
    <source>
        <dbReference type="ARBA" id="ARBA00022692"/>
    </source>
</evidence>
<evidence type="ECO:0000256" key="3">
    <source>
        <dbReference type="ARBA" id="ARBA00007971"/>
    </source>
</evidence>
<keyword evidence="5 11" id="KW-0812">Transmembrane</keyword>
<evidence type="ECO:0000259" key="13">
    <source>
        <dbReference type="Pfam" id="PF08345"/>
    </source>
</evidence>
<keyword evidence="14" id="KW-0969">Cilium</keyword>
<dbReference type="InterPro" id="IPR043427">
    <property type="entry name" value="YscJ/FliF"/>
</dbReference>
<evidence type="ECO:0000256" key="11">
    <source>
        <dbReference type="SAM" id="Phobius"/>
    </source>
</evidence>
<evidence type="ECO:0000256" key="2">
    <source>
        <dbReference type="ARBA" id="ARBA00004651"/>
    </source>
</evidence>
<dbReference type="Pfam" id="PF08345">
    <property type="entry name" value="YscJ_FliF_C"/>
    <property type="match status" value="1"/>
</dbReference>
<feature type="transmembrane region" description="Helical" evidence="11">
    <location>
        <begin position="21"/>
        <end position="45"/>
    </location>
</feature>